<gene>
    <name evidence="2" type="ORF">PM001_LOCUS2646</name>
</gene>
<proteinExistence type="predicted"/>
<evidence type="ECO:0000256" key="1">
    <source>
        <dbReference type="SAM" id="SignalP"/>
    </source>
</evidence>
<feature type="chain" id="PRO_5043696178" evidence="1">
    <location>
        <begin position="21"/>
        <end position="295"/>
    </location>
</feature>
<name>A0AAV1T4T0_9STRA</name>
<dbReference type="Proteomes" id="UP001162060">
    <property type="component" value="Unassembled WGS sequence"/>
</dbReference>
<dbReference type="EMBL" id="CAKLBY020000025">
    <property type="protein sequence ID" value="CAK7903127.1"/>
    <property type="molecule type" value="Genomic_DNA"/>
</dbReference>
<evidence type="ECO:0000313" key="2">
    <source>
        <dbReference type="EMBL" id="CAK7903127.1"/>
    </source>
</evidence>
<protein>
    <submittedName>
        <fullName evidence="2">Uncharacterized protein</fullName>
    </submittedName>
</protein>
<keyword evidence="1" id="KW-0732">Signal</keyword>
<feature type="signal peptide" evidence="1">
    <location>
        <begin position="1"/>
        <end position="20"/>
    </location>
</feature>
<comment type="caution">
    <text evidence="2">The sequence shown here is derived from an EMBL/GenBank/DDBJ whole genome shotgun (WGS) entry which is preliminary data.</text>
</comment>
<reference evidence="2" key="1">
    <citation type="submission" date="2024-01" db="EMBL/GenBank/DDBJ databases">
        <authorList>
            <person name="Webb A."/>
        </authorList>
    </citation>
    <scope>NUCLEOTIDE SEQUENCE</scope>
    <source>
        <strain evidence="2">Pm1</strain>
    </source>
</reference>
<dbReference type="AlphaFoldDB" id="A0AAV1T4T0"/>
<evidence type="ECO:0000313" key="3">
    <source>
        <dbReference type="Proteomes" id="UP001162060"/>
    </source>
</evidence>
<accession>A0AAV1T4T0</accession>
<sequence>MLFISLTLVASTALLRLTDSATVEADVWTTSQKDTTAVTHVNADHYGSSSTRQLRSQVPIPGMEDSAIVLIASRVRPSLEEVSTDIRAFKKRKTTGSFPESVLGGNYPKWPRDFVSSEIMSAVFAAEKMIKSAELLKKAQRVELQTIGRGLALDLVDENAKIEWSVERLVAANMPRHDNSFTRFHNIVANSLLFFSLSDSEHSLASKYVSGMLQTYMNNQPQYHFLSSKQMLRLAKKPEVDSRFLLRLLRMEGDTGLTISLTLMKMLGNRDQQEFATKYFDLLQDSIASIRLTRT</sequence>
<organism evidence="2 3">
    <name type="scientific">Peronospora matthiolae</name>
    <dbReference type="NCBI Taxonomy" id="2874970"/>
    <lineage>
        <taxon>Eukaryota</taxon>
        <taxon>Sar</taxon>
        <taxon>Stramenopiles</taxon>
        <taxon>Oomycota</taxon>
        <taxon>Peronosporomycetes</taxon>
        <taxon>Peronosporales</taxon>
        <taxon>Peronosporaceae</taxon>
        <taxon>Peronospora</taxon>
    </lineage>
</organism>